<dbReference type="OrthoDB" id="1930390at2759"/>
<evidence type="ECO:0000256" key="1">
    <source>
        <dbReference type="ARBA" id="ARBA00022729"/>
    </source>
</evidence>
<comment type="caution">
    <text evidence="3">The sequence shown here is derived from an EMBL/GenBank/DDBJ whole genome shotgun (WGS) entry which is preliminary data.</text>
</comment>
<accession>A0A9D4Z475</accession>
<dbReference type="InterPro" id="IPR051343">
    <property type="entry name" value="G-type_lectin_kinases/EP1-like"/>
</dbReference>
<name>A0A9D4Z475_ADICA</name>
<dbReference type="SUPFAM" id="SSF51110">
    <property type="entry name" value="alpha-D-mannose-specific plant lectins"/>
    <property type="match status" value="1"/>
</dbReference>
<proteinExistence type="predicted"/>
<keyword evidence="1" id="KW-0732">Signal</keyword>
<dbReference type="AlphaFoldDB" id="A0A9D4Z475"/>
<dbReference type="Gene3D" id="2.90.10.10">
    <property type="entry name" value="Bulb-type lectin domain"/>
    <property type="match status" value="1"/>
</dbReference>
<dbReference type="PROSITE" id="PS50927">
    <property type="entry name" value="BULB_LECTIN"/>
    <property type="match status" value="1"/>
</dbReference>
<dbReference type="InterPro" id="IPR036426">
    <property type="entry name" value="Bulb-type_lectin_dom_sf"/>
</dbReference>
<dbReference type="Pfam" id="PF01453">
    <property type="entry name" value="B_lectin"/>
    <property type="match status" value="1"/>
</dbReference>
<evidence type="ECO:0000313" key="3">
    <source>
        <dbReference type="EMBL" id="KAI5060639.1"/>
    </source>
</evidence>
<evidence type="ECO:0000259" key="2">
    <source>
        <dbReference type="PROSITE" id="PS50927"/>
    </source>
</evidence>
<feature type="domain" description="Bulb-type lectin" evidence="2">
    <location>
        <begin position="1"/>
        <end position="106"/>
    </location>
</feature>
<protein>
    <recommendedName>
        <fullName evidence="2">Bulb-type lectin domain-containing protein</fullName>
    </recommendedName>
</protein>
<evidence type="ECO:0000313" key="4">
    <source>
        <dbReference type="Proteomes" id="UP000886520"/>
    </source>
</evidence>
<sequence length="184" mass="20479">SFWSSEAGNYTFGFKTIDEENYLLSVWHSADPNRTALWWAGIADNPLVRSGSTLNFTINGSLELRSPQHTLLWSSDSTSASYAQLQDTGNLALLEENGASVSWQSFDYPHDSLMLSDLQDTFVANKSFFLQSRSNQSSFGPGSFHIATDANLNLYFHALDSLKNDFIYLYANINISGGLQIARD</sequence>
<feature type="non-terminal residue" evidence="3">
    <location>
        <position position="184"/>
    </location>
</feature>
<organism evidence="3 4">
    <name type="scientific">Adiantum capillus-veneris</name>
    <name type="common">Maidenhair fern</name>
    <dbReference type="NCBI Taxonomy" id="13818"/>
    <lineage>
        <taxon>Eukaryota</taxon>
        <taxon>Viridiplantae</taxon>
        <taxon>Streptophyta</taxon>
        <taxon>Embryophyta</taxon>
        <taxon>Tracheophyta</taxon>
        <taxon>Polypodiopsida</taxon>
        <taxon>Polypodiidae</taxon>
        <taxon>Polypodiales</taxon>
        <taxon>Pteridineae</taxon>
        <taxon>Pteridaceae</taxon>
        <taxon>Vittarioideae</taxon>
        <taxon>Adiantum</taxon>
    </lineage>
</organism>
<gene>
    <name evidence="3" type="ORF">GOP47_0025059</name>
</gene>
<keyword evidence="4" id="KW-1185">Reference proteome</keyword>
<dbReference type="SMART" id="SM00108">
    <property type="entry name" value="B_lectin"/>
    <property type="match status" value="1"/>
</dbReference>
<reference evidence="3" key="1">
    <citation type="submission" date="2021-01" db="EMBL/GenBank/DDBJ databases">
        <title>Adiantum capillus-veneris genome.</title>
        <authorList>
            <person name="Fang Y."/>
            <person name="Liao Q."/>
        </authorList>
    </citation>
    <scope>NUCLEOTIDE SEQUENCE</scope>
    <source>
        <strain evidence="3">H3</strain>
        <tissue evidence="3">Leaf</tissue>
    </source>
</reference>
<dbReference type="EMBL" id="JABFUD020000024">
    <property type="protein sequence ID" value="KAI5060639.1"/>
    <property type="molecule type" value="Genomic_DNA"/>
</dbReference>
<dbReference type="InterPro" id="IPR001480">
    <property type="entry name" value="Bulb-type_lectin_dom"/>
</dbReference>
<feature type="non-terminal residue" evidence="3">
    <location>
        <position position="1"/>
    </location>
</feature>
<dbReference type="PANTHER" id="PTHR47976">
    <property type="entry name" value="G-TYPE LECTIN S-RECEPTOR-LIKE SERINE/THREONINE-PROTEIN KINASE SD2-5"/>
    <property type="match status" value="1"/>
</dbReference>
<dbReference type="Proteomes" id="UP000886520">
    <property type="component" value="Chromosome 24"/>
</dbReference>
<dbReference type="PANTHER" id="PTHR47976:SF115">
    <property type="entry name" value="RECEPTOR-LIKE SERINE_THREONINE-PROTEIN KINASE"/>
    <property type="match status" value="1"/>
</dbReference>